<keyword evidence="2" id="KW-1185">Reference proteome</keyword>
<dbReference type="Proteomes" id="UP000028725">
    <property type="component" value="Unassembled WGS sequence"/>
</dbReference>
<evidence type="ECO:0000313" key="2">
    <source>
        <dbReference type="Proteomes" id="UP000028725"/>
    </source>
</evidence>
<protein>
    <submittedName>
        <fullName evidence="1">TgtA5 cluster protein 2</fullName>
    </submittedName>
</protein>
<dbReference type="PATRIC" id="fig|394096.3.peg.1770"/>
<evidence type="ECO:0000313" key="1">
    <source>
        <dbReference type="EMBL" id="KFE70246.1"/>
    </source>
</evidence>
<accession>A0A085WRD3</accession>
<dbReference type="OrthoDB" id="3458614at2"/>
<dbReference type="AlphaFoldDB" id="A0A085WRD3"/>
<proteinExistence type="predicted"/>
<dbReference type="RefSeq" id="WP_157231882.1">
    <property type="nucleotide sequence ID" value="NZ_JMCB01000003.1"/>
</dbReference>
<dbReference type="STRING" id="394096.DB31_5288"/>
<organism evidence="1 2">
    <name type="scientific">Hyalangium minutum</name>
    <dbReference type="NCBI Taxonomy" id="394096"/>
    <lineage>
        <taxon>Bacteria</taxon>
        <taxon>Pseudomonadati</taxon>
        <taxon>Myxococcota</taxon>
        <taxon>Myxococcia</taxon>
        <taxon>Myxococcales</taxon>
        <taxon>Cystobacterineae</taxon>
        <taxon>Archangiaceae</taxon>
        <taxon>Hyalangium</taxon>
    </lineage>
</organism>
<reference evidence="1 2" key="1">
    <citation type="submission" date="2014-04" db="EMBL/GenBank/DDBJ databases">
        <title>Genome assembly of Hyalangium minutum DSM 14724.</title>
        <authorList>
            <person name="Sharma G."/>
            <person name="Subramanian S."/>
        </authorList>
    </citation>
    <scope>NUCLEOTIDE SEQUENCE [LARGE SCALE GENOMIC DNA]</scope>
    <source>
        <strain evidence="1 2">DSM 14724</strain>
    </source>
</reference>
<gene>
    <name evidence="1" type="ORF">DB31_5288</name>
</gene>
<dbReference type="EMBL" id="JMCB01000003">
    <property type="protein sequence ID" value="KFE70246.1"/>
    <property type="molecule type" value="Genomic_DNA"/>
</dbReference>
<comment type="caution">
    <text evidence="1">The sequence shown here is derived from an EMBL/GenBank/DDBJ whole genome shotgun (WGS) entry which is preliminary data.</text>
</comment>
<sequence>MDLYGGQHWSVIRSLPADGREAGLEVQLWVASAGYGLWNCNWSAHAYSATFTGKSEDAVAPAGKSGQAERQAWWEALSQGEHRPKKTPRSLAELVENNRNAVLMIVAPSTYVDAMEPDLVRASQLGHSQQKLFVISSDSPLQTGPLGAHWIKCPGALVFALGGGVASLYARVARHVLLEARRTGLELSAVRERVAELSRKTGGWPENLRSPVTDGEVLQFIRNELEENPRQSRSGLLQRFRNSGQKCQMERFNRLYDTQRKAP</sequence>
<name>A0A085WRD3_9BACT</name>